<name>U2DT12_9MOLU</name>
<dbReference type="Proteomes" id="UP000005707">
    <property type="component" value="Unassembled WGS sequence"/>
</dbReference>
<reference evidence="1 2" key="1">
    <citation type="journal article" date="2011" name="J. Bacteriol.">
        <title>Genome sequence of Haloplasma contractile, an unusual contractile bacterium from a deep-sea anoxic brine lake.</title>
        <authorList>
            <person name="Antunes A."/>
            <person name="Alam I."/>
            <person name="El Dorry H."/>
            <person name="Siam R."/>
            <person name="Robertson A."/>
            <person name="Bajic V.B."/>
            <person name="Stingl U."/>
        </authorList>
    </citation>
    <scope>NUCLEOTIDE SEQUENCE [LARGE SCALE GENOMIC DNA]</scope>
    <source>
        <strain evidence="1 2">SSD-17B</strain>
    </source>
</reference>
<dbReference type="RefSeq" id="WP_008825429.1">
    <property type="nucleotide sequence ID" value="NZ_AFNU02000009.1"/>
</dbReference>
<organism evidence="1 2">
    <name type="scientific">Haloplasma contractile SSD-17B</name>
    <dbReference type="NCBI Taxonomy" id="1033810"/>
    <lineage>
        <taxon>Bacteria</taxon>
        <taxon>Bacillati</taxon>
        <taxon>Mycoplasmatota</taxon>
        <taxon>Mollicutes</taxon>
        <taxon>Haloplasmatales</taxon>
        <taxon>Haloplasmataceae</taxon>
        <taxon>Haloplasma</taxon>
    </lineage>
</organism>
<protein>
    <submittedName>
        <fullName evidence="1">Glycerol uptake operon antiterminator regulatory protein</fullName>
    </submittedName>
</protein>
<dbReference type="GO" id="GO:0001072">
    <property type="term" value="F:transcription antitermination factor activity, RNA binding"/>
    <property type="evidence" value="ECO:0007669"/>
    <property type="project" value="TreeGrafter"/>
</dbReference>
<dbReference type="STRING" id="1033810.HLPCO_002333"/>
<dbReference type="OrthoDB" id="9799580at2"/>
<dbReference type="Pfam" id="PF04309">
    <property type="entry name" value="G3P_antiterm"/>
    <property type="match status" value="1"/>
</dbReference>
<dbReference type="PANTHER" id="PTHR35787:SF1">
    <property type="entry name" value="GLYCEROL UPTAKE OPERON ANTITERMINATOR REGULATORY PROTEIN"/>
    <property type="match status" value="1"/>
</dbReference>
<dbReference type="InterPro" id="IPR013785">
    <property type="entry name" value="Aldolase_TIM"/>
</dbReference>
<dbReference type="AlphaFoldDB" id="U2DT12"/>
<dbReference type="GO" id="GO:0006071">
    <property type="term" value="P:glycerol metabolic process"/>
    <property type="evidence" value="ECO:0007669"/>
    <property type="project" value="InterPro"/>
</dbReference>
<dbReference type="Gene3D" id="3.20.20.70">
    <property type="entry name" value="Aldolase class I"/>
    <property type="match status" value="1"/>
</dbReference>
<dbReference type="SUPFAM" id="SSF110391">
    <property type="entry name" value="GlpP-like"/>
    <property type="match status" value="1"/>
</dbReference>
<sequence>MIRQTLIPVLKGIRDCERIDQYKDDYIILMDIHISQLKHCCKLIKNNGKKIIIHLDLIKGLKSDDSAVDFLVNDYDVDGIISVKSSVIDKVKKMNKIAIQRIFIIDTQSYNKSLKLIKASKPDYIELLPGCLFKMITRIKENLNVEVIAGGLIETADEYKQAIKSGATSITTSKKELLNLAKK</sequence>
<keyword evidence="2" id="KW-1185">Reference proteome</keyword>
<comment type="caution">
    <text evidence="1">The sequence shown here is derived from an EMBL/GenBank/DDBJ whole genome shotgun (WGS) entry which is preliminary data.</text>
</comment>
<dbReference type="InParanoid" id="U2DT12"/>
<dbReference type="PANTHER" id="PTHR35787">
    <property type="entry name" value="GLYCEROL UPTAKE OPERON ANTITERMINATOR REGULATORY PROTEIN"/>
    <property type="match status" value="1"/>
</dbReference>
<evidence type="ECO:0000313" key="2">
    <source>
        <dbReference type="Proteomes" id="UP000005707"/>
    </source>
</evidence>
<reference evidence="1 2" key="2">
    <citation type="journal article" date="2013" name="PLoS ONE">
        <title>INDIGO - INtegrated Data Warehouse of MIcrobial GenOmes with Examples from the Red Sea Extremophiles.</title>
        <authorList>
            <person name="Alam I."/>
            <person name="Antunes A."/>
            <person name="Kamau A.A."/>
            <person name="Ba Alawi W."/>
            <person name="Kalkatawi M."/>
            <person name="Stingl U."/>
            <person name="Bajic V.B."/>
        </authorList>
    </citation>
    <scope>NUCLEOTIDE SEQUENCE [LARGE SCALE GENOMIC DNA]</scope>
    <source>
        <strain evidence="1 2">SSD-17B</strain>
    </source>
</reference>
<dbReference type="EMBL" id="AFNU02000009">
    <property type="protein sequence ID" value="ERJ11632.1"/>
    <property type="molecule type" value="Genomic_DNA"/>
</dbReference>
<proteinExistence type="predicted"/>
<evidence type="ECO:0000313" key="1">
    <source>
        <dbReference type="EMBL" id="ERJ11632.1"/>
    </source>
</evidence>
<accession>U2DT12</accession>
<gene>
    <name evidence="1" type="primary">glpP</name>
    <name evidence="1" type="ORF">HLPCO_002333</name>
</gene>
<dbReference type="PIRSF" id="PIRSF016897">
    <property type="entry name" value="GlpP"/>
    <property type="match status" value="1"/>
</dbReference>
<dbReference type="GO" id="GO:0045893">
    <property type="term" value="P:positive regulation of DNA-templated transcription"/>
    <property type="evidence" value="ECO:0007669"/>
    <property type="project" value="TreeGrafter"/>
</dbReference>
<dbReference type="eggNOG" id="COG1954">
    <property type="taxonomic scope" value="Bacteria"/>
</dbReference>
<dbReference type="FunCoup" id="U2DT12">
    <property type="interactions" value="26"/>
</dbReference>
<dbReference type="InterPro" id="IPR006699">
    <property type="entry name" value="GlpP"/>
</dbReference>